<gene>
    <name evidence="5" type="ORF">MNBD_NITROSPINAE02-1191</name>
</gene>
<dbReference type="Pfam" id="PF13442">
    <property type="entry name" value="Cytochrome_CBB3"/>
    <property type="match status" value="1"/>
</dbReference>
<dbReference type="GO" id="GO:0009055">
    <property type="term" value="F:electron transfer activity"/>
    <property type="evidence" value="ECO:0007669"/>
    <property type="project" value="InterPro"/>
</dbReference>
<accession>A0A3B1C5T7</accession>
<keyword evidence="3" id="KW-0408">Iron</keyword>
<evidence type="ECO:0000313" key="5">
    <source>
        <dbReference type="EMBL" id="VAX25519.1"/>
    </source>
</evidence>
<dbReference type="AlphaFoldDB" id="A0A3B1C5T7"/>
<evidence type="ECO:0000256" key="2">
    <source>
        <dbReference type="ARBA" id="ARBA00022723"/>
    </source>
</evidence>
<evidence type="ECO:0000256" key="1">
    <source>
        <dbReference type="ARBA" id="ARBA00022617"/>
    </source>
</evidence>
<dbReference type="PROSITE" id="PS51007">
    <property type="entry name" value="CYTC"/>
    <property type="match status" value="1"/>
</dbReference>
<dbReference type="EMBL" id="UOGE01000106">
    <property type="protein sequence ID" value="VAX25519.1"/>
    <property type="molecule type" value="Genomic_DNA"/>
</dbReference>
<keyword evidence="1" id="KW-0349">Heme</keyword>
<name>A0A3B1C5T7_9ZZZZ</name>
<dbReference type="SUPFAM" id="SSF46626">
    <property type="entry name" value="Cytochrome c"/>
    <property type="match status" value="1"/>
</dbReference>
<proteinExistence type="predicted"/>
<keyword evidence="2" id="KW-0479">Metal-binding</keyword>
<organism evidence="5">
    <name type="scientific">hydrothermal vent metagenome</name>
    <dbReference type="NCBI Taxonomy" id="652676"/>
    <lineage>
        <taxon>unclassified sequences</taxon>
        <taxon>metagenomes</taxon>
        <taxon>ecological metagenomes</taxon>
    </lineage>
</organism>
<dbReference type="GO" id="GO:0046872">
    <property type="term" value="F:metal ion binding"/>
    <property type="evidence" value="ECO:0007669"/>
    <property type="project" value="UniProtKB-KW"/>
</dbReference>
<reference evidence="5" key="1">
    <citation type="submission" date="2018-06" db="EMBL/GenBank/DDBJ databases">
        <authorList>
            <person name="Zhirakovskaya E."/>
        </authorList>
    </citation>
    <scope>NUCLEOTIDE SEQUENCE</scope>
</reference>
<evidence type="ECO:0000259" key="4">
    <source>
        <dbReference type="PROSITE" id="PS51007"/>
    </source>
</evidence>
<evidence type="ECO:0000256" key="3">
    <source>
        <dbReference type="ARBA" id="ARBA00023004"/>
    </source>
</evidence>
<protein>
    <recommendedName>
        <fullName evidence="4">Cytochrome c domain-containing protein</fullName>
    </recommendedName>
</protein>
<dbReference type="Gene3D" id="1.10.760.10">
    <property type="entry name" value="Cytochrome c-like domain"/>
    <property type="match status" value="1"/>
</dbReference>
<dbReference type="InterPro" id="IPR036909">
    <property type="entry name" value="Cyt_c-like_dom_sf"/>
</dbReference>
<dbReference type="InterPro" id="IPR009056">
    <property type="entry name" value="Cyt_c-like_dom"/>
</dbReference>
<dbReference type="GO" id="GO:0020037">
    <property type="term" value="F:heme binding"/>
    <property type="evidence" value="ECO:0007669"/>
    <property type="project" value="InterPro"/>
</dbReference>
<sequence length="126" mass="13379">MYKGFSLSFAVAFALGMFIQTSVLAQPAYAETAADNYKLYCVQCHGLAGVGKGINAPFLAVQPRNHKSSKDMGELSDANVFKAIKSGGVSVGKSTQMPPFGGILTDAEITEVVKHLRGMCKCEGKK</sequence>
<feature type="domain" description="Cytochrome c" evidence="4">
    <location>
        <begin position="28"/>
        <end position="120"/>
    </location>
</feature>